<evidence type="ECO:0000259" key="4">
    <source>
        <dbReference type="PROSITE" id="PS50932"/>
    </source>
</evidence>
<dbReference type="SUPFAM" id="SSF47413">
    <property type="entry name" value="lambda repressor-like DNA-binding domains"/>
    <property type="match status" value="1"/>
</dbReference>
<dbReference type="AlphaFoldDB" id="A0A6N7QZ05"/>
<proteinExistence type="predicted"/>
<dbReference type="InterPro" id="IPR010982">
    <property type="entry name" value="Lambda_DNA-bd_dom_sf"/>
</dbReference>
<dbReference type="InterPro" id="IPR000843">
    <property type="entry name" value="HTH_LacI"/>
</dbReference>
<organism evidence="5 6">
    <name type="scientific">Gracilibacillus thailandensis</name>
    <dbReference type="NCBI Taxonomy" id="563735"/>
    <lineage>
        <taxon>Bacteria</taxon>
        <taxon>Bacillati</taxon>
        <taxon>Bacillota</taxon>
        <taxon>Bacilli</taxon>
        <taxon>Bacillales</taxon>
        <taxon>Bacillaceae</taxon>
        <taxon>Gracilibacillus</taxon>
    </lineage>
</organism>
<accession>A0A6N7QZ05</accession>
<dbReference type="RefSeq" id="WP_153835964.1">
    <property type="nucleotide sequence ID" value="NZ_JBHUMW010000043.1"/>
</dbReference>
<evidence type="ECO:0000256" key="1">
    <source>
        <dbReference type="ARBA" id="ARBA00023015"/>
    </source>
</evidence>
<dbReference type="InterPro" id="IPR046335">
    <property type="entry name" value="LacI/GalR-like_sensor"/>
</dbReference>
<dbReference type="EMBL" id="WJEE01000030">
    <property type="protein sequence ID" value="MRI67373.1"/>
    <property type="molecule type" value="Genomic_DNA"/>
</dbReference>
<evidence type="ECO:0000313" key="5">
    <source>
        <dbReference type="EMBL" id="MRI67373.1"/>
    </source>
</evidence>
<keyword evidence="6" id="KW-1185">Reference proteome</keyword>
<name>A0A6N7QZ05_9BACI</name>
<keyword evidence="1" id="KW-0805">Transcription regulation</keyword>
<dbReference type="SMART" id="SM00354">
    <property type="entry name" value="HTH_LACI"/>
    <property type="match status" value="1"/>
</dbReference>
<dbReference type="Proteomes" id="UP000435187">
    <property type="component" value="Unassembled WGS sequence"/>
</dbReference>
<evidence type="ECO:0000313" key="6">
    <source>
        <dbReference type="Proteomes" id="UP000435187"/>
    </source>
</evidence>
<dbReference type="InterPro" id="IPR028082">
    <property type="entry name" value="Peripla_BP_I"/>
</dbReference>
<dbReference type="PANTHER" id="PTHR30146:SF150">
    <property type="entry name" value="ARABINOSE METABOLISM TRANSCRIPTIONAL REPRESSOR"/>
    <property type="match status" value="1"/>
</dbReference>
<dbReference type="PROSITE" id="PS00356">
    <property type="entry name" value="HTH_LACI_1"/>
    <property type="match status" value="1"/>
</dbReference>
<dbReference type="SUPFAM" id="SSF53822">
    <property type="entry name" value="Periplasmic binding protein-like I"/>
    <property type="match status" value="1"/>
</dbReference>
<evidence type="ECO:0000256" key="2">
    <source>
        <dbReference type="ARBA" id="ARBA00023125"/>
    </source>
</evidence>
<dbReference type="Pfam" id="PF13377">
    <property type="entry name" value="Peripla_BP_3"/>
    <property type="match status" value="1"/>
</dbReference>
<feature type="domain" description="HTH lacI-type" evidence="4">
    <location>
        <begin position="6"/>
        <end position="60"/>
    </location>
</feature>
<dbReference type="Pfam" id="PF00356">
    <property type="entry name" value="LacI"/>
    <property type="match status" value="1"/>
</dbReference>
<dbReference type="GO" id="GO:0003700">
    <property type="term" value="F:DNA-binding transcription factor activity"/>
    <property type="evidence" value="ECO:0007669"/>
    <property type="project" value="TreeGrafter"/>
</dbReference>
<dbReference type="PROSITE" id="PS50932">
    <property type="entry name" value="HTH_LACI_2"/>
    <property type="match status" value="1"/>
</dbReference>
<sequence>MKQKSITIYDIAREANVSSATVSRVIAGNYPVSEKTKKKVFDLIEKYDYQPNAVARSLTKKESKMIGVILPDITNPFFAQVFIEAEKYALTKGYTLILCNSMNSSELESRHLRVLSERQVEGIIFMGGRINKTHPEVSEINELKYVIEKIPVILVNGRMETLECPSISTNEAKGIELIIDHLVKQGHTKIGLIGGMTGITTTDIKVEAFRQNLEKHKLAVVDSWQIYSGYDVKRGKEAMEEMLEVNKHNLPTAIIGINDLVVIGALKLCHQKKINNFSFVGFDDSELTQNSIPEITSVSHPYNELGEKAVDMLIKSKTTDSKAENLFIDPHLVVRESTI</sequence>
<protein>
    <submittedName>
        <fullName evidence="5">LacI family DNA-binding transcriptional regulator</fullName>
    </submittedName>
</protein>
<dbReference type="Gene3D" id="1.10.260.40">
    <property type="entry name" value="lambda repressor-like DNA-binding domains"/>
    <property type="match status" value="1"/>
</dbReference>
<reference evidence="5 6" key="1">
    <citation type="submission" date="2019-10" db="EMBL/GenBank/DDBJ databases">
        <title>Gracilibacillus salitolerans sp. nov., a moderate halophile isolated from a saline soil in northwest China.</title>
        <authorList>
            <person name="Gan L."/>
        </authorList>
    </citation>
    <scope>NUCLEOTIDE SEQUENCE [LARGE SCALE GENOMIC DNA]</scope>
    <source>
        <strain evidence="5 6">TP2-8</strain>
    </source>
</reference>
<evidence type="ECO:0000256" key="3">
    <source>
        <dbReference type="ARBA" id="ARBA00023163"/>
    </source>
</evidence>
<comment type="caution">
    <text evidence="5">The sequence shown here is derived from an EMBL/GenBank/DDBJ whole genome shotgun (WGS) entry which is preliminary data.</text>
</comment>
<keyword evidence="2 5" id="KW-0238">DNA-binding</keyword>
<gene>
    <name evidence="5" type="ORF">GH885_13645</name>
</gene>
<keyword evidence="3" id="KW-0804">Transcription</keyword>
<dbReference type="Gene3D" id="3.40.50.2300">
    <property type="match status" value="2"/>
</dbReference>
<dbReference type="PANTHER" id="PTHR30146">
    <property type="entry name" value="LACI-RELATED TRANSCRIPTIONAL REPRESSOR"/>
    <property type="match status" value="1"/>
</dbReference>
<dbReference type="CDD" id="cd06267">
    <property type="entry name" value="PBP1_LacI_sugar_binding-like"/>
    <property type="match status" value="1"/>
</dbReference>
<dbReference type="GO" id="GO:0000976">
    <property type="term" value="F:transcription cis-regulatory region binding"/>
    <property type="evidence" value="ECO:0007669"/>
    <property type="project" value="TreeGrafter"/>
</dbReference>
<dbReference type="CDD" id="cd01392">
    <property type="entry name" value="HTH_LacI"/>
    <property type="match status" value="1"/>
</dbReference>